<feature type="transmembrane region" description="Helical" evidence="2">
    <location>
        <begin position="26"/>
        <end position="46"/>
    </location>
</feature>
<dbReference type="EMBL" id="CP121271">
    <property type="protein sequence ID" value="WMC84684.1"/>
    <property type="molecule type" value="Genomic_DNA"/>
</dbReference>
<proteinExistence type="predicted"/>
<evidence type="ECO:0000256" key="2">
    <source>
        <dbReference type="SAM" id="Phobius"/>
    </source>
</evidence>
<accession>A0AAX3ZD46</accession>
<evidence type="ECO:0000256" key="1">
    <source>
        <dbReference type="SAM" id="MobiDB-lite"/>
    </source>
</evidence>
<organism evidence="3 4">
    <name type="scientific">Streptomyces rochei</name>
    <name type="common">Streptomyces parvullus</name>
    <dbReference type="NCBI Taxonomy" id="1928"/>
    <lineage>
        <taxon>Bacteria</taxon>
        <taxon>Bacillati</taxon>
        <taxon>Actinomycetota</taxon>
        <taxon>Actinomycetes</taxon>
        <taxon>Kitasatosporales</taxon>
        <taxon>Streptomycetaceae</taxon>
        <taxon>Streptomyces</taxon>
        <taxon>Streptomyces rochei group</taxon>
    </lineage>
</organism>
<keyword evidence="2" id="KW-0812">Transmembrane</keyword>
<protein>
    <submittedName>
        <fullName evidence="3">Uncharacterized protein</fullName>
    </submittedName>
</protein>
<feature type="region of interest" description="Disordered" evidence="1">
    <location>
        <begin position="66"/>
        <end position="87"/>
    </location>
</feature>
<sequence length="574" mass="59595">MRVGGAGRERAGGRAGRDGGQGAVEYLGMVAVAGAVVLAIAGTALGTEIDDRIMCQVQRVVGTDGCGGHDTEGAPGPDDPLPPGGDPFQPAKCLLSSEETKDTVVVQILFIKISSTEQVKVMQWSDGSVMLERVTSTGGGVTASIGADIPGLKNWGGGASLGGSYVRSSGSGGRWLFDAHDSDDPQADLEANLADAKQFAEYLKAAHKCRSRPPGARSAELGMICSHAADEKKPDVDPEKAPDVDITKTTTEISGEVSFGGKYAKDDKAVKSLKDDIAAEIRRNNPKASPKELAEKIEKAQETVIGSASDTKDMGNGSLQGLSGTMSKDVVVMRAKTGPDAGKITFVYTFEMSGRSGAGDQTGATRMQQIAVTYDAEAYDRETEEGLPHRPEKLKITTSEESGGGPGVSVGAGVNTGPVTIDVGGGGGSTETRLHTEIAEITLTDDSDRETVEDWIRGRGDNPAGQGVPSPSSLVGPLPSDAGPIDRLLHGKAQISSLDYDVNTDWWNASLGIGFGVSAGSLNAGFKLFGIDVTHEERTQTITGNPAYAGAPGGDGSRPWKPFTNCSETEPITT</sequence>
<evidence type="ECO:0000313" key="4">
    <source>
        <dbReference type="Proteomes" id="UP001231701"/>
    </source>
</evidence>
<name>A0AAX3ZD46_STRRO</name>
<dbReference type="GeneID" id="90941070"/>
<keyword evidence="2" id="KW-1133">Transmembrane helix</keyword>
<reference evidence="3" key="1">
    <citation type="submission" date="2023-03" db="EMBL/GenBank/DDBJ databases">
        <title>Borrelidin-producing and root-colonizing Streptomyces rochei is a potent biopesticide for soil-borne oomycete-caused plant diseases.</title>
        <authorList>
            <person name="Zhou D."/>
            <person name="Wang X."/>
            <person name="Navarro-Munoz J.C."/>
            <person name="Li W."/>
            <person name="Li J."/>
            <person name="Jiu M."/>
            <person name="Deng S."/>
            <person name="Ye Y."/>
            <person name="Daly P."/>
            <person name="Wei L."/>
        </authorList>
    </citation>
    <scope>NUCLEOTIDE SEQUENCE</scope>
    <source>
        <strain evidence="3">JK1</strain>
    </source>
</reference>
<dbReference type="Proteomes" id="UP001231701">
    <property type="component" value="Chromosome"/>
</dbReference>
<dbReference type="RefSeq" id="WP_019324146.1">
    <property type="nucleotide sequence ID" value="NZ_CP121271.1"/>
</dbReference>
<dbReference type="AlphaFoldDB" id="A0AAX3ZD46"/>
<feature type="compositionally biased region" description="Polar residues" evidence="1">
    <location>
        <begin position="564"/>
        <end position="574"/>
    </location>
</feature>
<gene>
    <name evidence="3" type="ORF">P7W03_03560</name>
</gene>
<evidence type="ECO:0000313" key="3">
    <source>
        <dbReference type="EMBL" id="WMC84684.1"/>
    </source>
</evidence>
<feature type="region of interest" description="Disordered" evidence="1">
    <location>
        <begin position="543"/>
        <end position="574"/>
    </location>
</feature>
<keyword evidence="2" id="KW-0472">Membrane</keyword>